<evidence type="ECO:0000313" key="4">
    <source>
        <dbReference type="EMBL" id="QIX59371.1"/>
    </source>
</evidence>
<dbReference type="PANTHER" id="PTHR46523">
    <property type="entry name" value="DCTP PYROPHOSPHATASE 1"/>
    <property type="match status" value="1"/>
</dbReference>
<gene>
    <name evidence="1" type="ORF">BUW47_06650</name>
    <name evidence="3" type="ORF">C1Y38_00725</name>
    <name evidence="2" type="ORF">GC247_05115</name>
    <name evidence="4" type="ORF">HCY95_01831</name>
</gene>
<dbReference type="PATRIC" id="fig|1613.32.peg.576"/>
<evidence type="ECO:0000313" key="1">
    <source>
        <dbReference type="EMBL" id="APU46122.1"/>
    </source>
</evidence>
<reference evidence="3 6" key="2">
    <citation type="submission" date="2018-01" db="EMBL/GenBank/DDBJ databases">
        <title>Draft genome sequence of the feruloyl esterase-producing strain Lactobacillus fermentum CRL 1446, isolated from artisanal goat milk cheese.</title>
        <authorList>
            <person name="Abeijon Mukdsi M.C."/>
            <person name="Saavedra L."/>
            <person name="Gauffin Cano M.P."/>
            <person name="Hebert E.M."/>
            <person name="Medina R.B."/>
        </authorList>
    </citation>
    <scope>NUCLEOTIDE SEQUENCE [LARGE SCALE GENOMIC DNA]</scope>
    <source>
        <strain evidence="3 6">CRL 1446</strain>
    </source>
</reference>
<protein>
    <submittedName>
        <fullName evidence="3">Nucleotide pyrophosphohydrolase</fullName>
    </submittedName>
</protein>
<reference evidence="4 8" key="4">
    <citation type="submission" date="2020-04" db="EMBL/GenBank/DDBJ databases">
        <title>Novel strain L. Fermentum HFD1 producer antibacterial peptides.</title>
        <authorList>
            <person name="Ozhegov G.D."/>
            <person name="Pavlova A.S."/>
            <person name="Zhuravleva D.E."/>
            <person name="Gogoleva N.V."/>
            <person name="Shagimardanova E.I."/>
            <person name="Markelova M.I."/>
            <person name="Yarullina D.R."/>
            <person name="Kayumov A.R."/>
        </authorList>
    </citation>
    <scope>NUCLEOTIDE SEQUENCE [LARGE SCALE GENOMIC DNA]</scope>
    <source>
        <strain evidence="4 8">HFD1</strain>
    </source>
</reference>
<dbReference type="GO" id="GO:0009143">
    <property type="term" value="P:nucleoside triphosphate catabolic process"/>
    <property type="evidence" value="ECO:0007669"/>
    <property type="project" value="InterPro"/>
</dbReference>
<dbReference type="RefSeq" id="WP_003681416.1">
    <property type="nucleotide sequence ID" value="NZ_AP024320.1"/>
</dbReference>
<dbReference type="Proteomes" id="UP000466799">
    <property type="component" value="Unassembled WGS sequence"/>
</dbReference>
<dbReference type="Pfam" id="PF12643">
    <property type="entry name" value="MazG-like"/>
    <property type="match status" value="1"/>
</dbReference>
<dbReference type="Proteomes" id="UP000185427">
    <property type="component" value="Chromosome"/>
</dbReference>
<evidence type="ECO:0000313" key="2">
    <source>
        <dbReference type="EMBL" id="MPQ35284.1"/>
    </source>
</evidence>
<reference evidence="2 7" key="3">
    <citation type="submission" date="2019-10" db="EMBL/GenBank/DDBJ databases">
        <title>Genome Sequencing and assembly of Lactobacillus fermentum I2, a lactic acid bacteria.</title>
        <authorList>
            <person name="Lopes L.S."/>
            <person name="Persinoti G.F."/>
            <person name="Riano-Pachon D.M."/>
            <person name="Labate C.A."/>
        </authorList>
    </citation>
    <scope>NUCLEOTIDE SEQUENCE [LARGE SCALE GENOMIC DNA]</scope>
    <source>
        <strain evidence="2 7">I2</strain>
    </source>
</reference>
<dbReference type="EMBL" id="WHJL01000025">
    <property type="protein sequence ID" value="MPQ35284.1"/>
    <property type="molecule type" value="Genomic_DNA"/>
</dbReference>
<dbReference type="SUPFAM" id="SSF101386">
    <property type="entry name" value="all-alpha NTP pyrophosphatases"/>
    <property type="match status" value="1"/>
</dbReference>
<dbReference type="InterPro" id="IPR052555">
    <property type="entry name" value="dCTP_Pyrophosphatase"/>
</dbReference>
<dbReference type="InterPro" id="IPR025984">
    <property type="entry name" value="DCTPP"/>
</dbReference>
<evidence type="ECO:0000313" key="8">
    <source>
        <dbReference type="Proteomes" id="UP000503169"/>
    </source>
</evidence>
<evidence type="ECO:0000313" key="5">
    <source>
        <dbReference type="Proteomes" id="UP000185427"/>
    </source>
</evidence>
<name>A0A0F4HH15_LIMFE</name>
<evidence type="ECO:0000313" key="6">
    <source>
        <dbReference type="Proteomes" id="UP000236514"/>
    </source>
</evidence>
<dbReference type="AlphaFoldDB" id="A0A0F4HH15"/>
<dbReference type="Gene3D" id="1.10.287.1080">
    <property type="entry name" value="MazG-like"/>
    <property type="match status" value="1"/>
</dbReference>
<dbReference type="OrthoDB" id="9791898at2"/>
<proteinExistence type="predicted"/>
<organism evidence="3 6">
    <name type="scientific">Limosilactobacillus fermentum</name>
    <name type="common">Lactobacillus fermentum</name>
    <dbReference type="NCBI Taxonomy" id="1613"/>
    <lineage>
        <taxon>Bacteria</taxon>
        <taxon>Bacillati</taxon>
        <taxon>Bacillota</taxon>
        <taxon>Bacilli</taxon>
        <taxon>Lactobacillales</taxon>
        <taxon>Lactobacillaceae</taxon>
        <taxon>Limosilactobacillus</taxon>
    </lineage>
</organism>
<evidence type="ECO:0000313" key="7">
    <source>
        <dbReference type="Proteomes" id="UP000466799"/>
    </source>
</evidence>
<reference evidence="1 5" key="1">
    <citation type="submission" date="2016-12" db="EMBL/GenBank/DDBJ databases">
        <title>Complete Genome Sequence of Lactobacillus fermentum Strain SNUV175, a Probiotic for Treatment of Bacterial Vaginosis.</title>
        <authorList>
            <person name="Lee S."/>
            <person name="You H.J."/>
            <person name="Kwon B."/>
            <person name="Ko G."/>
        </authorList>
    </citation>
    <scope>NUCLEOTIDE SEQUENCE [LARGE SCALE GENOMIC DNA]</scope>
    <source>
        <strain evidence="1 5">SNUV175</strain>
    </source>
</reference>
<dbReference type="EMBL" id="CP050919">
    <property type="protein sequence ID" value="QIX59371.1"/>
    <property type="molecule type" value="Genomic_DNA"/>
</dbReference>
<dbReference type="PANTHER" id="PTHR46523:SF1">
    <property type="entry name" value="DCTP PYROPHOSPHATASE 1"/>
    <property type="match status" value="1"/>
</dbReference>
<sequence length="103" mass="12315">MDYQEITTILRDFTAQKGWGKYHNLKDLALSVNLEASEVLEVFQWKDEQTPLTNQERDHLKEEIADTLIYLFYMCDEMGLDPYQAIAEKMKVNQTRHWKEEDQ</sequence>
<dbReference type="PIRSF" id="PIRSF029826">
    <property type="entry name" value="UCP029826_pph"/>
    <property type="match status" value="1"/>
</dbReference>
<accession>A0A0F4HH15</accession>
<dbReference type="Proteomes" id="UP000503169">
    <property type="component" value="Chromosome"/>
</dbReference>
<dbReference type="GO" id="GO:0047429">
    <property type="term" value="F:nucleoside triphosphate diphosphatase activity"/>
    <property type="evidence" value="ECO:0007669"/>
    <property type="project" value="InterPro"/>
</dbReference>
<keyword evidence="3" id="KW-0378">Hydrolase</keyword>
<dbReference type="EMBL" id="POTQ01000001">
    <property type="protein sequence ID" value="PNV58830.1"/>
    <property type="molecule type" value="Genomic_DNA"/>
</dbReference>
<dbReference type="Proteomes" id="UP000236514">
    <property type="component" value="Unassembled WGS sequence"/>
</dbReference>
<dbReference type="CDD" id="cd11537">
    <property type="entry name" value="NTP-PPase_RS21-C6_like"/>
    <property type="match status" value="1"/>
</dbReference>
<dbReference type="EMBL" id="CP019030">
    <property type="protein sequence ID" value="APU46122.1"/>
    <property type="molecule type" value="Genomic_DNA"/>
</dbReference>
<evidence type="ECO:0000313" key="3">
    <source>
        <dbReference type="EMBL" id="PNV58830.1"/>
    </source>
</evidence>
<dbReference type="GeneID" id="83716014"/>